<comment type="caution">
    <text evidence="7">The sequence shown here is derived from an EMBL/GenBank/DDBJ whole genome shotgun (WGS) entry which is preliminary data.</text>
</comment>
<dbReference type="InterPro" id="IPR000609">
    <property type="entry name" value="7TM_GPCR_serpentine_rcpt_Srg"/>
</dbReference>
<comment type="similarity">
    <text evidence="2 6">Belongs to the nematode receptor-like protein srg family.</text>
</comment>
<keyword evidence="3 6" id="KW-0812">Transmembrane</keyword>
<protein>
    <recommendedName>
        <fullName evidence="6">Serpentine receptor class gamma</fullName>
    </recommendedName>
</protein>
<evidence type="ECO:0000256" key="1">
    <source>
        <dbReference type="ARBA" id="ARBA00004141"/>
    </source>
</evidence>
<evidence type="ECO:0000256" key="4">
    <source>
        <dbReference type="ARBA" id="ARBA00022989"/>
    </source>
</evidence>
<evidence type="ECO:0000256" key="6">
    <source>
        <dbReference type="RuleBase" id="RU280813"/>
    </source>
</evidence>
<comment type="subcellular location">
    <subcellularLocation>
        <location evidence="1">Membrane</location>
        <topology evidence="1">Multi-pass membrane protein</topology>
    </subcellularLocation>
</comment>
<feature type="transmembrane region" description="Helical" evidence="6">
    <location>
        <begin position="72"/>
        <end position="91"/>
    </location>
</feature>
<dbReference type="GO" id="GO:0016020">
    <property type="term" value="C:membrane"/>
    <property type="evidence" value="ECO:0007669"/>
    <property type="project" value="UniProtKB-SubCell"/>
</dbReference>
<dbReference type="OrthoDB" id="10467668at2759"/>
<reference evidence="8" key="1">
    <citation type="submission" date="2017-10" db="EMBL/GenBank/DDBJ databases">
        <title>Rapid genome shrinkage in a self-fertile nematode reveals novel sperm competition proteins.</title>
        <authorList>
            <person name="Yin D."/>
            <person name="Schwarz E.M."/>
            <person name="Thomas C.G."/>
            <person name="Felde R.L."/>
            <person name="Korf I.F."/>
            <person name="Cutter A.D."/>
            <person name="Schartner C.M."/>
            <person name="Ralston E.J."/>
            <person name="Meyer B.J."/>
            <person name="Haag E.S."/>
        </authorList>
    </citation>
    <scope>NUCLEOTIDE SEQUENCE [LARGE SCALE GENOMIC DNA]</scope>
    <source>
        <strain evidence="8">JU1422</strain>
    </source>
</reference>
<name>A0A2G5TEK2_9PELO</name>
<evidence type="ECO:0000313" key="8">
    <source>
        <dbReference type="Proteomes" id="UP000230233"/>
    </source>
</evidence>
<comment type="caution">
    <text evidence="6">Lacks conserved residue(s) required for the propagation of feature annotation.</text>
</comment>
<sequence>MNIETSLYIIITLLIGYCTHRVLKHRSPQFTNSISKMNSYLMFDLFIHIFVFLGVLLPFFVLDNEQFFKDYIALFLVDLVALTPPYILIICDKNIRDLFRCRQRNVVVHVLPSDMNSTMK</sequence>
<organism evidence="7 8">
    <name type="scientific">Caenorhabditis nigoni</name>
    <dbReference type="NCBI Taxonomy" id="1611254"/>
    <lineage>
        <taxon>Eukaryota</taxon>
        <taxon>Metazoa</taxon>
        <taxon>Ecdysozoa</taxon>
        <taxon>Nematoda</taxon>
        <taxon>Chromadorea</taxon>
        <taxon>Rhabditida</taxon>
        <taxon>Rhabditina</taxon>
        <taxon>Rhabditomorpha</taxon>
        <taxon>Rhabditoidea</taxon>
        <taxon>Rhabditidae</taxon>
        <taxon>Peloderinae</taxon>
        <taxon>Caenorhabditis</taxon>
    </lineage>
</organism>
<evidence type="ECO:0000256" key="3">
    <source>
        <dbReference type="ARBA" id="ARBA00022692"/>
    </source>
</evidence>
<accession>A0A2G5TEK2</accession>
<dbReference type="GO" id="GO:0007606">
    <property type="term" value="P:sensory perception of chemical stimulus"/>
    <property type="evidence" value="ECO:0007669"/>
    <property type="project" value="UniProtKB-UniRule"/>
</dbReference>
<dbReference type="PANTHER" id="PTHR31114">
    <property type="entry name" value="SERPENTINE RECEPTOR CLASS GAMMA"/>
    <property type="match status" value="1"/>
</dbReference>
<keyword evidence="5 6" id="KW-0472">Membrane</keyword>
<dbReference type="Pfam" id="PF02118">
    <property type="entry name" value="Srg"/>
    <property type="match status" value="1"/>
</dbReference>
<dbReference type="GO" id="GO:0004888">
    <property type="term" value="F:transmembrane signaling receptor activity"/>
    <property type="evidence" value="ECO:0007669"/>
    <property type="project" value="InterPro"/>
</dbReference>
<keyword evidence="4 6" id="KW-1133">Transmembrane helix</keyword>
<gene>
    <name evidence="7" type="primary">Cni-srg-46</name>
    <name evidence="7" type="synonym">Cnig_chr_V.g18571</name>
    <name evidence="7" type="ORF">B9Z55_018571</name>
</gene>
<keyword evidence="8" id="KW-1185">Reference proteome</keyword>
<dbReference type="AlphaFoldDB" id="A0A2G5TEK2"/>
<dbReference type="InterPro" id="IPR052880">
    <property type="entry name" value="NRL-Serpentine_Class_Gamma"/>
</dbReference>
<dbReference type="EMBL" id="PDUG01000005">
    <property type="protein sequence ID" value="PIC25765.1"/>
    <property type="molecule type" value="Genomic_DNA"/>
</dbReference>
<evidence type="ECO:0000256" key="2">
    <source>
        <dbReference type="ARBA" id="ARBA00005692"/>
    </source>
</evidence>
<evidence type="ECO:0000256" key="5">
    <source>
        <dbReference type="ARBA" id="ARBA00023136"/>
    </source>
</evidence>
<dbReference type="PANTHER" id="PTHR31114:SF3">
    <property type="entry name" value="SERPENTINE RECEPTOR CLASS GAMMA-RELATED"/>
    <property type="match status" value="1"/>
</dbReference>
<proteinExistence type="inferred from homology"/>
<dbReference type="Proteomes" id="UP000230233">
    <property type="component" value="Chromosome V"/>
</dbReference>
<evidence type="ECO:0000313" key="7">
    <source>
        <dbReference type="EMBL" id="PIC25765.1"/>
    </source>
</evidence>
<feature type="transmembrane region" description="Helical" evidence="6">
    <location>
        <begin position="43"/>
        <end position="60"/>
    </location>
</feature>